<evidence type="ECO:0000259" key="5">
    <source>
        <dbReference type="PROSITE" id="PS51292"/>
    </source>
</evidence>
<name>A0A7R9PYH9_9ACAR</name>
<feature type="transmembrane region" description="Helical" evidence="4">
    <location>
        <begin position="126"/>
        <end position="144"/>
    </location>
</feature>
<feature type="domain" description="RING-CH-type" evidence="5">
    <location>
        <begin position="360"/>
        <end position="426"/>
    </location>
</feature>
<keyword evidence="1" id="KW-0479">Metal-binding</keyword>
<dbReference type="Proteomes" id="UP000759131">
    <property type="component" value="Unassembled WGS sequence"/>
</dbReference>
<keyword evidence="4" id="KW-1133">Transmembrane helix</keyword>
<dbReference type="CDD" id="cd16495">
    <property type="entry name" value="RING_CH-C4HC3_MARCH"/>
    <property type="match status" value="1"/>
</dbReference>
<evidence type="ECO:0000313" key="6">
    <source>
        <dbReference type="EMBL" id="CAD7624663.1"/>
    </source>
</evidence>
<proteinExistence type="predicted"/>
<dbReference type="InterPro" id="IPR011016">
    <property type="entry name" value="Znf_RING-CH"/>
</dbReference>
<feature type="transmembrane region" description="Helical" evidence="4">
    <location>
        <begin position="445"/>
        <end position="465"/>
    </location>
</feature>
<keyword evidence="4" id="KW-0472">Membrane</keyword>
<feature type="transmembrane region" description="Helical" evidence="4">
    <location>
        <begin position="80"/>
        <end position="105"/>
    </location>
</feature>
<feature type="transmembrane region" description="Helical" evidence="4">
    <location>
        <begin position="252"/>
        <end position="275"/>
    </location>
</feature>
<dbReference type="AlphaFoldDB" id="A0A7R9PYH9"/>
<dbReference type="PROSITE" id="PS51292">
    <property type="entry name" value="ZF_RING_CH"/>
    <property type="match status" value="1"/>
</dbReference>
<dbReference type="OrthoDB" id="2154780at2759"/>
<evidence type="ECO:0000256" key="1">
    <source>
        <dbReference type="ARBA" id="ARBA00022723"/>
    </source>
</evidence>
<keyword evidence="2" id="KW-0863">Zinc-finger</keyword>
<organism evidence="6">
    <name type="scientific">Medioppia subpectinata</name>
    <dbReference type="NCBI Taxonomy" id="1979941"/>
    <lineage>
        <taxon>Eukaryota</taxon>
        <taxon>Metazoa</taxon>
        <taxon>Ecdysozoa</taxon>
        <taxon>Arthropoda</taxon>
        <taxon>Chelicerata</taxon>
        <taxon>Arachnida</taxon>
        <taxon>Acari</taxon>
        <taxon>Acariformes</taxon>
        <taxon>Sarcoptiformes</taxon>
        <taxon>Oribatida</taxon>
        <taxon>Brachypylina</taxon>
        <taxon>Oppioidea</taxon>
        <taxon>Oppiidae</taxon>
        <taxon>Medioppia</taxon>
    </lineage>
</organism>
<feature type="transmembrane region" description="Helical" evidence="4">
    <location>
        <begin position="159"/>
        <end position="178"/>
    </location>
</feature>
<keyword evidence="7" id="KW-1185">Reference proteome</keyword>
<dbReference type="EMBL" id="CAJPIZ010002481">
    <property type="protein sequence ID" value="CAG2105093.1"/>
    <property type="molecule type" value="Genomic_DNA"/>
</dbReference>
<keyword evidence="3" id="KW-0862">Zinc</keyword>
<feature type="transmembrane region" description="Helical" evidence="4">
    <location>
        <begin position="471"/>
        <end position="489"/>
    </location>
</feature>
<dbReference type="InterPro" id="IPR013083">
    <property type="entry name" value="Znf_RING/FYVE/PHD"/>
</dbReference>
<feature type="transmembrane region" description="Helical" evidence="4">
    <location>
        <begin position="199"/>
        <end position="219"/>
    </location>
</feature>
<dbReference type="Pfam" id="PF12906">
    <property type="entry name" value="RINGv"/>
    <property type="match status" value="1"/>
</dbReference>
<dbReference type="EMBL" id="OC857056">
    <property type="protein sequence ID" value="CAD7624663.1"/>
    <property type="molecule type" value="Genomic_DNA"/>
</dbReference>
<evidence type="ECO:0000256" key="3">
    <source>
        <dbReference type="ARBA" id="ARBA00022833"/>
    </source>
</evidence>
<keyword evidence="4" id="KW-0812">Transmembrane</keyword>
<dbReference type="PANTHER" id="PTHR20893">
    <property type="entry name" value="LD08641P"/>
    <property type="match status" value="1"/>
</dbReference>
<protein>
    <recommendedName>
        <fullName evidence="5">RING-CH-type domain-containing protein</fullName>
    </recommendedName>
</protein>
<accession>A0A7R9PYH9</accession>
<dbReference type="Gene3D" id="2.60.120.260">
    <property type="entry name" value="Galactose-binding domain-like"/>
    <property type="match status" value="1"/>
</dbReference>
<dbReference type="PANTHER" id="PTHR20893:SF2">
    <property type="entry name" value="LD08641P"/>
    <property type="match status" value="1"/>
</dbReference>
<reference evidence="6" key="1">
    <citation type="submission" date="2020-11" db="EMBL/GenBank/DDBJ databases">
        <authorList>
            <person name="Tran Van P."/>
        </authorList>
    </citation>
    <scope>NUCLEOTIDE SEQUENCE</scope>
</reference>
<evidence type="ECO:0000256" key="2">
    <source>
        <dbReference type="ARBA" id="ARBA00022771"/>
    </source>
</evidence>
<dbReference type="GO" id="GO:0008270">
    <property type="term" value="F:zinc ion binding"/>
    <property type="evidence" value="ECO:0007669"/>
    <property type="project" value="UniProtKB-KW"/>
</dbReference>
<dbReference type="SUPFAM" id="SSF57850">
    <property type="entry name" value="RING/U-box"/>
    <property type="match status" value="1"/>
</dbReference>
<evidence type="ECO:0000256" key="4">
    <source>
        <dbReference type="SAM" id="Phobius"/>
    </source>
</evidence>
<gene>
    <name evidence="6" type="ORF">OSB1V03_LOCUS5104</name>
</gene>
<dbReference type="SMART" id="SM00744">
    <property type="entry name" value="RINGv"/>
    <property type="match status" value="1"/>
</dbReference>
<evidence type="ECO:0000313" key="7">
    <source>
        <dbReference type="Proteomes" id="UP000759131"/>
    </source>
</evidence>
<dbReference type="Gene3D" id="3.30.40.10">
    <property type="entry name" value="Zinc/RING finger domain, C3HC4 (zinc finger)"/>
    <property type="match status" value="1"/>
</dbReference>
<sequence length="578" mass="65320">MSSGLNFQPLPTVFMVIDNNPIDELKRFHALLNSHANTDMFTNDTTCALNCSGHGDCYNGTCFCEVEYSGGACNDPNLRYYIAFSTVFYMICAVSFIQLILCINSEFSRLKPRSFIRALRITTQKALYFFICLATAIRGFYFSSPTNGGILWADSLMSAYYPVLLSGSSLVVCFWAELFHLHDVSVERPTFLSKSFTGFILFNVVTYSLLMAELVLLMFTDPTATDKVRGAFIQEESIPQDLSQLQQSRLGLISQAVLLLITVLFMFSEVLGGFWKDKVPVLSRNYHQIMFRVVELGVALWFPCVLWNCIRPERLWILNPRRILKREASREFRLTHIREAEALVYSPTNSVTILRSDQSASTRSLPECWICYDTDKKDCGPLIQPCGCKGDVSAVHHDCLRKWLMESYSNPENVRCKVCNELYEVERGVVWLPSGLTITHWFKTAAIISIMCSAAAGTCLVIKIFEHMYVKTISVGCAILVEYVCLRFLGFNMISAYQRAKFSAIKIIGQKISCGVNTHPMMNTVSQTIPTHQLCTSCVTKRDSVDESYTCDANDAVIEPVVTEKSDKQMECPIEYKD</sequence>